<proteinExistence type="predicted"/>
<accession>A0A327MXJ4</accession>
<gene>
    <name evidence="1" type="ORF">DOZ80_20250</name>
</gene>
<dbReference type="EMBL" id="QLIN01000009">
    <property type="protein sequence ID" value="RAI67169.1"/>
    <property type="molecule type" value="Genomic_DNA"/>
</dbReference>
<dbReference type="Proteomes" id="UP000249493">
    <property type="component" value="Unassembled WGS sequence"/>
</dbReference>
<dbReference type="AlphaFoldDB" id="A0A327MXJ4"/>
<protein>
    <submittedName>
        <fullName evidence="1">Uncharacterized protein</fullName>
    </submittedName>
</protein>
<evidence type="ECO:0000313" key="1">
    <source>
        <dbReference type="EMBL" id="RAI67169.1"/>
    </source>
</evidence>
<evidence type="ECO:0000313" key="2">
    <source>
        <dbReference type="Proteomes" id="UP000249493"/>
    </source>
</evidence>
<comment type="caution">
    <text evidence="1">The sequence shown here is derived from an EMBL/GenBank/DDBJ whole genome shotgun (WGS) entry which is preliminary data.</text>
</comment>
<sequence>METSLFDKYLRLCTVTAGILVSLSRLSAISHFPLAGASLLAMVVNDDDGNLIPPGTLKCIASRLAPTGHHMPLHIDSAEVL</sequence>
<organism evidence="1 2">
    <name type="scientific">Pseudomonas fluorescens</name>
    <dbReference type="NCBI Taxonomy" id="294"/>
    <lineage>
        <taxon>Bacteria</taxon>
        <taxon>Pseudomonadati</taxon>
        <taxon>Pseudomonadota</taxon>
        <taxon>Gammaproteobacteria</taxon>
        <taxon>Pseudomonadales</taxon>
        <taxon>Pseudomonadaceae</taxon>
        <taxon>Pseudomonas</taxon>
    </lineage>
</organism>
<name>A0A327MXJ4_PSEFL</name>
<reference evidence="1 2" key="1">
    <citation type="submission" date="2018-06" db="EMBL/GenBank/DDBJ databases">
        <authorList>
            <person name="Zhirakovskaya E."/>
        </authorList>
    </citation>
    <scope>NUCLEOTIDE SEQUENCE [LARGE SCALE GENOMIC DNA]</scope>
    <source>
        <strain evidence="1 2">LY3</strain>
    </source>
</reference>